<dbReference type="Pfam" id="PF02811">
    <property type="entry name" value="PHP"/>
    <property type="match status" value="1"/>
</dbReference>
<dbReference type="PANTHER" id="PTHR42924">
    <property type="entry name" value="EXONUCLEASE"/>
    <property type="match status" value="1"/>
</dbReference>
<name>A0ABT3SRR2_9GAMM</name>
<feature type="domain" description="Polymerase/histidinol phosphatase N-terminal" evidence="1">
    <location>
        <begin position="3"/>
        <end position="69"/>
    </location>
</feature>
<dbReference type="InterPro" id="IPR003141">
    <property type="entry name" value="Pol/His_phosphatase_N"/>
</dbReference>
<gene>
    <name evidence="2" type="ORF">EYC87_03660</name>
</gene>
<protein>
    <submittedName>
        <fullName evidence="2">PHP domain-containing protein</fullName>
    </submittedName>
</protein>
<dbReference type="SMART" id="SM00481">
    <property type="entry name" value="POLIIIAc"/>
    <property type="match status" value="1"/>
</dbReference>
<dbReference type="SUPFAM" id="SSF89550">
    <property type="entry name" value="PHP domain-like"/>
    <property type="match status" value="1"/>
</dbReference>
<accession>A0ABT3SRR2</accession>
<evidence type="ECO:0000259" key="1">
    <source>
        <dbReference type="SMART" id="SM00481"/>
    </source>
</evidence>
<dbReference type="EMBL" id="SHNP01000001">
    <property type="protein sequence ID" value="MCX2972683.1"/>
    <property type="molecule type" value="Genomic_DNA"/>
</dbReference>
<keyword evidence="3" id="KW-1185">Reference proteome</keyword>
<dbReference type="CDD" id="cd07438">
    <property type="entry name" value="PHP_HisPPase_AMP"/>
    <property type="match status" value="1"/>
</dbReference>
<sequence>MLIDFHTHTTASDGALTPAEMLGRAAEAGIELLAITDHDTMAGYLAAAALGAKYPNVGLVPGVEYSCRWSGTTIHVVGLGMDCEHPAMREGLAMLGQARRERGIKIAQRLEAKGFQGALAGALAEAGESQLGRPHFASWMVGQGHVKDHSEAFDKYLGQGKTGDVKAFWPELADVVQWIVQAGGAAVIAHPLKYRFTRMKLRRLVIDFREAGGQAIEVLSGRQTPDQTGQLQRLANEFQLEVSAGSDFHRDGPYSPALGIELSRLQSPLGVWQRWQRMNGEVEQ</sequence>
<dbReference type="RefSeq" id="WP_279251671.1">
    <property type="nucleotide sequence ID" value="NZ_SHNP01000001.1"/>
</dbReference>
<dbReference type="PANTHER" id="PTHR42924:SF3">
    <property type="entry name" value="POLYMERASE_HISTIDINOL PHOSPHATASE N-TERMINAL DOMAIN-CONTAINING PROTEIN"/>
    <property type="match status" value="1"/>
</dbReference>
<dbReference type="Gene3D" id="1.10.150.650">
    <property type="match status" value="1"/>
</dbReference>
<reference evidence="2" key="1">
    <citation type="submission" date="2019-02" db="EMBL/GenBank/DDBJ databases">
        <authorList>
            <person name="Li S.-H."/>
        </authorList>
    </citation>
    <scope>NUCLEOTIDE SEQUENCE</scope>
    <source>
        <strain evidence="2">IMCC8485</strain>
    </source>
</reference>
<dbReference type="InterPro" id="IPR052018">
    <property type="entry name" value="PHP_domain"/>
</dbReference>
<dbReference type="InterPro" id="IPR016195">
    <property type="entry name" value="Pol/histidinol_Pase-like"/>
</dbReference>
<organism evidence="2 3">
    <name type="scientific">Candidatus Seongchinamella marina</name>
    <dbReference type="NCBI Taxonomy" id="2518990"/>
    <lineage>
        <taxon>Bacteria</taxon>
        <taxon>Pseudomonadati</taxon>
        <taxon>Pseudomonadota</taxon>
        <taxon>Gammaproteobacteria</taxon>
        <taxon>Cellvibrionales</taxon>
        <taxon>Halieaceae</taxon>
        <taxon>Seongchinamella</taxon>
    </lineage>
</organism>
<evidence type="ECO:0000313" key="3">
    <source>
        <dbReference type="Proteomes" id="UP001143307"/>
    </source>
</evidence>
<comment type="caution">
    <text evidence="2">The sequence shown here is derived from an EMBL/GenBank/DDBJ whole genome shotgun (WGS) entry which is preliminary data.</text>
</comment>
<proteinExistence type="predicted"/>
<dbReference type="Proteomes" id="UP001143307">
    <property type="component" value="Unassembled WGS sequence"/>
</dbReference>
<dbReference type="InterPro" id="IPR004013">
    <property type="entry name" value="PHP_dom"/>
</dbReference>
<dbReference type="Gene3D" id="3.20.20.140">
    <property type="entry name" value="Metal-dependent hydrolases"/>
    <property type="match status" value="1"/>
</dbReference>
<evidence type="ECO:0000313" key="2">
    <source>
        <dbReference type="EMBL" id="MCX2972683.1"/>
    </source>
</evidence>